<feature type="transmembrane region" description="Helical" evidence="6">
    <location>
        <begin position="165"/>
        <end position="182"/>
    </location>
</feature>
<proteinExistence type="predicted"/>
<name>A0AAI8W0S1_9PEZI</name>
<dbReference type="PROSITE" id="PS50845">
    <property type="entry name" value="RETICULON"/>
    <property type="match status" value="1"/>
</dbReference>
<dbReference type="Proteomes" id="UP001296104">
    <property type="component" value="Unassembled WGS sequence"/>
</dbReference>
<evidence type="ECO:0000313" key="10">
    <source>
        <dbReference type="Proteomes" id="UP001296104"/>
    </source>
</evidence>
<evidence type="ECO:0000256" key="6">
    <source>
        <dbReference type="RuleBase" id="RU363132"/>
    </source>
</evidence>
<evidence type="ECO:0000256" key="3">
    <source>
        <dbReference type="ARBA" id="ARBA00022824"/>
    </source>
</evidence>
<protein>
    <recommendedName>
        <fullName evidence="6">Reticulon-like protein</fullName>
    </recommendedName>
</protein>
<evidence type="ECO:0000256" key="5">
    <source>
        <dbReference type="ARBA" id="ARBA00023136"/>
    </source>
</evidence>
<evidence type="ECO:0000256" key="1">
    <source>
        <dbReference type="ARBA" id="ARBA00004477"/>
    </source>
</evidence>
<keyword evidence="2 6" id="KW-0812">Transmembrane</keyword>
<evidence type="ECO:0000313" key="9">
    <source>
        <dbReference type="EMBL" id="CAK3758220.1"/>
    </source>
</evidence>
<comment type="subcellular location">
    <subcellularLocation>
        <location evidence="1 6">Endoplasmic reticulum membrane</location>
        <topology evidence="1 6">Multi-pass membrane protein</topology>
    </subcellularLocation>
</comment>
<keyword evidence="4 6" id="KW-1133">Transmembrane helix</keyword>
<keyword evidence="3 6" id="KW-0256">Endoplasmic reticulum</keyword>
<feature type="region of interest" description="Disordered" evidence="7">
    <location>
        <begin position="278"/>
        <end position="319"/>
    </location>
</feature>
<feature type="domain" description="Reticulon" evidence="8">
    <location>
        <begin position="60"/>
        <end position="257"/>
    </location>
</feature>
<evidence type="ECO:0000256" key="2">
    <source>
        <dbReference type="ARBA" id="ARBA00022692"/>
    </source>
</evidence>
<gene>
    <name evidence="9" type="ORF">LECACI_7A000263</name>
</gene>
<dbReference type="Pfam" id="PF02453">
    <property type="entry name" value="Reticulon"/>
    <property type="match status" value="1"/>
</dbReference>
<feature type="transmembrane region" description="Helical" evidence="6">
    <location>
        <begin position="188"/>
        <end position="206"/>
    </location>
</feature>
<organism evidence="9 10">
    <name type="scientific">Lecanosticta acicola</name>
    <dbReference type="NCBI Taxonomy" id="111012"/>
    <lineage>
        <taxon>Eukaryota</taxon>
        <taxon>Fungi</taxon>
        <taxon>Dikarya</taxon>
        <taxon>Ascomycota</taxon>
        <taxon>Pezizomycotina</taxon>
        <taxon>Dothideomycetes</taxon>
        <taxon>Dothideomycetidae</taxon>
        <taxon>Mycosphaerellales</taxon>
        <taxon>Mycosphaerellaceae</taxon>
        <taxon>Lecanosticta</taxon>
    </lineage>
</organism>
<evidence type="ECO:0000256" key="7">
    <source>
        <dbReference type="SAM" id="MobiDB-lite"/>
    </source>
</evidence>
<evidence type="ECO:0000259" key="8">
    <source>
        <dbReference type="PROSITE" id="PS50845"/>
    </source>
</evidence>
<evidence type="ECO:0000256" key="4">
    <source>
        <dbReference type="ARBA" id="ARBA00022989"/>
    </source>
</evidence>
<keyword evidence="10" id="KW-1185">Reference proteome</keyword>
<dbReference type="GO" id="GO:0005789">
    <property type="term" value="C:endoplasmic reticulum membrane"/>
    <property type="evidence" value="ECO:0007669"/>
    <property type="project" value="UniProtKB-SubCell"/>
</dbReference>
<comment type="caution">
    <text evidence="9">The sequence shown here is derived from an EMBL/GenBank/DDBJ whole genome shotgun (WGS) entry which is preliminary data.</text>
</comment>
<dbReference type="InterPro" id="IPR003388">
    <property type="entry name" value="Reticulon"/>
</dbReference>
<dbReference type="EMBL" id="CAVMBE010000001">
    <property type="protein sequence ID" value="CAK3758220.1"/>
    <property type="molecule type" value="Genomic_DNA"/>
</dbReference>
<sequence>MDSIKNSDTVQSIANGPVADKARAEADTTKNQFTNLAASRQTPQYQTATGQNLTHYHSFFYSLLSWENPRATGVSYATIVALLFIARYVPVAKFGLKVLYTVLGVTAAAEIAGKLALGEGISSKMRPRKYYTVPRETLESVTGDIEELINFFVVEFQRIVFAENIYATVAAFFTAFVSYFLIKITPSWGLALLFTTVLYFAPLAYITNKEFIDEHLNNAQNIISEQATQVRDLAAQHTGKAYEATSSALKDYAAQAQEAIGQTKKAAVDKGVISKETADKVTPEKAPVTTDDFPSAPKVEPAVPETAQAEEYKAEPIAA</sequence>
<feature type="compositionally biased region" description="Basic and acidic residues" evidence="7">
    <location>
        <begin position="310"/>
        <end position="319"/>
    </location>
</feature>
<reference evidence="9" key="1">
    <citation type="submission" date="2023-11" db="EMBL/GenBank/DDBJ databases">
        <authorList>
            <person name="Alioto T."/>
            <person name="Alioto T."/>
            <person name="Gomez Garrido J."/>
        </authorList>
    </citation>
    <scope>NUCLEOTIDE SEQUENCE</scope>
</reference>
<keyword evidence="5 6" id="KW-0472">Membrane</keyword>
<feature type="transmembrane region" description="Helical" evidence="6">
    <location>
        <begin position="73"/>
        <end position="92"/>
    </location>
</feature>
<feature type="transmembrane region" description="Helical" evidence="6">
    <location>
        <begin position="98"/>
        <end position="117"/>
    </location>
</feature>
<dbReference type="AlphaFoldDB" id="A0AAI8W0S1"/>
<accession>A0AAI8W0S1</accession>